<dbReference type="OrthoDB" id="1523489at2"/>
<dbReference type="InterPro" id="IPR006860">
    <property type="entry name" value="FecR"/>
</dbReference>
<gene>
    <name evidence="4" type="ORF">EHT25_05585</name>
</gene>
<keyword evidence="1" id="KW-1133">Transmembrane helix</keyword>
<evidence type="ECO:0000313" key="4">
    <source>
        <dbReference type="EMBL" id="RRB07249.1"/>
    </source>
</evidence>
<feature type="domain" description="FecR protein" evidence="2">
    <location>
        <begin position="129"/>
        <end position="226"/>
    </location>
</feature>
<keyword evidence="5" id="KW-1185">Reference proteome</keyword>
<dbReference type="Pfam" id="PF16344">
    <property type="entry name" value="FecR_C"/>
    <property type="match status" value="1"/>
</dbReference>
<comment type="caution">
    <text evidence="4">The sequence shown here is derived from an EMBL/GenBank/DDBJ whole genome shotgun (WGS) entry which is preliminary data.</text>
</comment>
<dbReference type="PIRSF" id="PIRSF018266">
    <property type="entry name" value="FecR"/>
    <property type="match status" value="1"/>
</dbReference>
<proteinExistence type="predicted"/>
<keyword evidence="1" id="KW-0812">Transmembrane</keyword>
<sequence>MDYQDFTTSDFVKDASFQRWVIAPDAATNSFWETWLQNHPNKASELEEARQLILDLKFGQNYNANRAMVEVWQNLQAEIAAEERTETAPVKRASRVLPENAWRAAAVFTGIFILSYFLFQLYRPEPTTVIATRFGETKTVTLPDQSIVTLNANTRLTFPTHWDPEKTREVWLDGEAFFNIRQKPASGQALFRVHSNAVDVEVLGTTFNVNNRHARSRVVLATGKVRLTIPRTDRQKPILMQPGDLVEVPENGSSIIQAVVDPDSYSSWRNNRLIFDKTPLRDIATLLEDTYGYTITFTKPQLAVKKFSGSVPARQPELLLTTLTRLYGLSITRNNRQLTISN</sequence>
<evidence type="ECO:0000259" key="3">
    <source>
        <dbReference type="Pfam" id="PF16344"/>
    </source>
</evidence>
<dbReference type="Pfam" id="PF04773">
    <property type="entry name" value="FecR"/>
    <property type="match status" value="1"/>
</dbReference>
<dbReference type="PANTHER" id="PTHR30273:SF2">
    <property type="entry name" value="PROTEIN FECR"/>
    <property type="match status" value="1"/>
</dbReference>
<dbReference type="Gene3D" id="2.60.120.1440">
    <property type="match status" value="1"/>
</dbReference>
<dbReference type="AlphaFoldDB" id="A0A3P1C1Y1"/>
<dbReference type="GO" id="GO:0016989">
    <property type="term" value="F:sigma factor antagonist activity"/>
    <property type="evidence" value="ECO:0007669"/>
    <property type="project" value="TreeGrafter"/>
</dbReference>
<dbReference type="Gene3D" id="3.55.50.30">
    <property type="match status" value="1"/>
</dbReference>
<feature type="transmembrane region" description="Helical" evidence="1">
    <location>
        <begin position="101"/>
        <end position="119"/>
    </location>
</feature>
<dbReference type="Proteomes" id="UP000271925">
    <property type="component" value="Unassembled WGS sequence"/>
</dbReference>
<accession>A0A3P1C1Y1</accession>
<feature type="domain" description="Protein FecR C-terminal" evidence="3">
    <location>
        <begin position="272"/>
        <end position="340"/>
    </location>
</feature>
<dbReference type="EMBL" id="RQJO01000007">
    <property type="protein sequence ID" value="RRB07249.1"/>
    <property type="molecule type" value="Genomic_DNA"/>
</dbReference>
<evidence type="ECO:0000259" key="2">
    <source>
        <dbReference type="Pfam" id="PF04773"/>
    </source>
</evidence>
<protein>
    <submittedName>
        <fullName evidence="4">DUF4974 domain-containing protein</fullName>
    </submittedName>
</protein>
<dbReference type="RefSeq" id="WP_124871863.1">
    <property type="nucleotide sequence ID" value="NZ_RQJO01000007.1"/>
</dbReference>
<organism evidence="4 5">
    <name type="scientific">Larkinella rosea</name>
    <dbReference type="NCBI Taxonomy" id="2025312"/>
    <lineage>
        <taxon>Bacteria</taxon>
        <taxon>Pseudomonadati</taxon>
        <taxon>Bacteroidota</taxon>
        <taxon>Cytophagia</taxon>
        <taxon>Cytophagales</taxon>
        <taxon>Spirosomataceae</taxon>
        <taxon>Larkinella</taxon>
    </lineage>
</organism>
<evidence type="ECO:0000256" key="1">
    <source>
        <dbReference type="SAM" id="Phobius"/>
    </source>
</evidence>
<evidence type="ECO:0000313" key="5">
    <source>
        <dbReference type="Proteomes" id="UP000271925"/>
    </source>
</evidence>
<reference evidence="4 5" key="1">
    <citation type="submission" date="2018-11" db="EMBL/GenBank/DDBJ databases">
        <authorList>
            <person name="Zhou Z."/>
            <person name="Wang G."/>
        </authorList>
    </citation>
    <scope>NUCLEOTIDE SEQUENCE [LARGE SCALE GENOMIC DNA]</scope>
    <source>
        <strain evidence="4 5">KCTC52004</strain>
    </source>
</reference>
<dbReference type="InterPro" id="IPR012373">
    <property type="entry name" value="Ferrdict_sens_TM"/>
</dbReference>
<dbReference type="PANTHER" id="PTHR30273">
    <property type="entry name" value="PERIPLASMIC SIGNAL SENSOR AND SIGMA FACTOR ACTIVATOR FECR-RELATED"/>
    <property type="match status" value="1"/>
</dbReference>
<dbReference type="InterPro" id="IPR032508">
    <property type="entry name" value="FecR_C"/>
</dbReference>
<name>A0A3P1C1Y1_9BACT</name>
<keyword evidence="1" id="KW-0472">Membrane</keyword>